<keyword evidence="2" id="KW-0472">Membrane</keyword>
<evidence type="ECO:0000256" key="1">
    <source>
        <dbReference type="SAM" id="Coils"/>
    </source>
</evidence>
<evidence type="ECO:0000313" key="4">
    <source>
        <dbReference type="Proteomes" id="UP001346869"/>
    </source>
</evidence>
<protein>
    <submittedName>
        <fullName evidence="3">Uncharacterized protein</fullName>
    </submittedName>
</protein>
<organism evidence="3 4">
    <name type="scientific">Eleginops maclovinus</name>
    <name type="common">Patagonian blennie</name>
    <name type="synonym">Eleginus maclovinus</name>
    <dbReference type="NCBI Taxonomy" id="56733"/>
    <lineage>
        <taxon>Eukaryota</taxon>
        <taxon>Metazoa</taxon>
        <taxon>Chordata</taxon>
        <taxon>Craniata</taxon>
        <taxon>Vertebrata</taxon>
        <taxon>Euteleostomi</taxon>
        <taxon>Actinopterygii</taxon>
        <taxon>Neopterygii</taxon>
        <taxon>Teleostei</taxon>
        <taxon>Neoteleostei</taxon>
        <taxon>Acanthomorphata</taxon>
        <taxon>Eupercaria</taxon>
        <taxon>Perciformes</taxon>
        <taxon>Notothenioidei</taxon>
        <taxon>Eleginopidae</taxon>
        <taxon>Eleginops</taxon>
    </lineage>
</organism>
<accession>A0AAN7XQG5</accession>
<proteinExistence type="predicted"/>
<keyword evidence="2" id="KW-0812">Transmembrane</keyword>
<dbReference type="EMBL" id="JAUZQC010000010">
    <property type="protein sequence ID" value="KAK5864724.1"/>
    <property type="molecule type" value="Genomic_DNA"/>
</dbReference>
<sequence length="336" mass="39400">MEMDAKEEDMKLKEMREKMEELEHSLTQQRDRNYKLNDWLDVAEDDLAILRPENILLRKQVKALEKSSSEVQLVEAEPRRSLLDEELDAQRWSENKIQKLEKESAIMKEQNKKLLVELETLQQEREQDKISLEKNRVSLLSMKRRLEEAELGLQNRDDDIHKKNLQLKYSEELNKENFNIIECLRQMNQELGEQLEDRRDTASFTIVNDLMEKKEEALRPPLSFAEELQLLAFSPEVKPSITASADLRHEEFEAEEPLKPLSLPEDRQTKRWARTFETAFQRAGLFLLFIFFLTVLGFVASGSLTGNVFSINTLWSGTRLMLQPYYSVHYGALPPI</sequence>
<name>A0AAN7XQG5_ELEMC</name>
<evidence type="ECO:0000256" key="2">
    <source>
        <dbReference type="SAM" id="Phobius"/>
    </source>
</evidence>
<reference evidence="3 4" key="2">
    <citation type="journal article" date="2023" name="Mol. Biol. Evol.">
        <title>Genomics of Secondarily Temperate Adaptation in the Only Non-Antarctic Icefish.</title>
        <authorList>
            <person name="Rivera-Colon A.G."/>
            <person name="Rayamajhi N."/>
            <person name="Minhas B.F."/>
            <person name="Madrigal G."/>
            <person name="Bilyk K.T."/>
            <person name="Yoon V."/>
            <person name="Hune M."/>
            <person name="Gregory S."/>
            <person name="Cheng C.H.C."/>
            <person name="Catchen J.M."/>
        </authorList>
    </citation>
    <scope>NUCLEOTIDE SEQUENCE [LARGE SCALE GENOMIC DNA]</scope>
    <source>
        <strain evidence="3">JMC-PN-2008</strain>
    </source>
</reference>
<evidence type="ECO:0000313" key="3">
    <source>
        <dbReference type="EMBL" id="KAK5864724.1"/>
    </source>
</evidence>
<dbReference type="AlphaFoldDB" id="A0AAN7XQG5"/>
<keyword evidence="4" id="KW-1185">Reference proteome</keyword>
<feature type="coiled-coil region" evidence="1">
    <location>
        <begin position="5"/>
        <end position="32"/>
    </location>
</feature>
<feature type="transmembrane region" description="Helical" evidence="2">
    <location>
        <begin position="279"/>
        <end position="300"/>
    </location>
</feature>
<gene>
    <name evidence="3" type="ORF">PBY51_015942</name>
</gene>
<reference evidence="3 4" key="1">
    <citation type="journal article" date="2023" name="Genes (Basel)">
        <title>Chromosome-Level Genome Assembly and Circadian Gene Repertoire of the Patagonia Blennie Eleginops maclovinus-The Closest Ancestral Proxy of Antarctic Cryonotothenioids.</title>
        <authorList>
            <person name="Cheng C.C."/>
            <person name="Rivera-Colon A.G."/>
            <person name="Minhas B.F."/>
            <person name="Wilson L."/>
            <person name="Rayamajhi N."/>
            <person name="Vargas-Chacoff L."/>
            <person name="Catchen J.M."/>
        </authorList>
    </citation>
    <scope>NUCLEOTIDE SEQUENCE [LARGE SCALE GENOMIC DNA]</scope>
    <source>
        <strain evidence="3">JMC-PN-2008</strain>
    </source>
</reference>
<dbReference type="Proteomes" id="UP001346869">
    <property type="component" value="Unassembled WGS sequence"/>
</dbReference>
<keyword evidence="1" id="KW-0175">Coiled coil</keyword>
<feature type="coiled-coil region" evidence="1">
    <location>
        <begin position="83"/>
        <end position="131"/>
    </location>
</feature>
<comment type="caution">
    <text evidence="3">The sequence shown here is derived from an EMBL/GenBank/DDBJ whole genome shotgun (WGS) entry which is preliminary data.</text>
</comment>
<keyword evidence="2" id="KW-1133">Transmembrane helix</keyword>